<reference evidence="2 3" key="1">
    <citation type="journal article" date="2017" name="Mol. Plant">
        <title>The Genome of Medicinal Plant Macleaya cordata Provides New Insights into Benzylisoquinoline Alkaloids Metabolism.</title>
        <authorList>
            <person name="Liu X."/>
            <person name="Liu Y."/>
            <person name="Huang P."/>
            <person name="Ma Y."/>
            <person name="Qing Z."/>
            <person name="Tang Q."/>
            <person name="Cao H."/>
            <person name="Cheng P."/>
            <person name="Zheng Y."/>
            <person name="Yuan Z."/>
            <person name="Zhou Y."/>
            <person name="Liu J."/>
            <person name="Tang Z."/>
            <person name="Zhuo Y."/>
            <person name="Zhang Y."/>
            <person name="Yu L."/>
            <person name="Huang J."/>
            <person name="Yang P."/>
            <person name="Peng Q."/>
            <person name="Zhang J."/>
            <person name="Jiang W."/>
            <person name="Zhang Z."/>
            <person name="Lin K."/>
            <person name="Ro D.K."/>
            <person name="Chen X."/>
            <person name="Xiong X."/>
            <person name="Shang Y."/>
            <person name="Huang S."/>
            <person name="Zeng J."/>
        </authorList>
    </citation>
    <scope>NUCLEOTIDE SEQUENCE [LARGE SCALE GENOMIC DNA]</scope>
    <source>
        <strain evidence="3">cv. BLH2017</strain>
        <tissue evidence="2">Root</tissue>
    </source>
</reference>
<organism evidence="2 3">
    <name type="scientific">Macleaya cordata</name>
    <name type="common">Five-seeded plume-poppy</name>
    <name type="synonym">Bocconia cordata</name>
    <dbReference type="NCBI Taxonomy" id="56857"/>
    <lineage>
        <taxon>Eukaryota</taxon>
        <taxon>Viridiplantae</taxon>
        <taxon>Streptophyta</taxon>
        <taxon>Embryophyta</taxon>
        <taxon>Tracheophyta</taxon>
        <taxon>Spermatophyta</taxon>
        <taxon>Magnoliopsida</taxon>
        <taxon>Ranunculales</taxon>
        <taxon>Papaveraceae</taxon>
        <taxon>Papaveroideae</taxon>
        <taxon>Macleaya</taxon>
    </lineage>
</organism>
<dbReference type="PANTHER" id="PTHR36481:SF2">
    <property type="entry name" value="EXPRESSED PROTEIN"/>
    <property type="match status" value="1"/>
</dbReference>
<evidence type="ECO:0000313" key="3">
    <source>
        <dbReference type="Proteomes" id="UP000195402"/>
    </source>
</evidence>
<protein>
    <recommendedName>
        <fullName evidence="4">Bulb-type lectin domain</fullName>
    </recommendedName>
</protein>
<name>A0A200R773_MACCD</name>
<comment type="caution">
    <text evidence="2">The sequence shown here is derived from an EMBL/GenBank/DDBJ whole genome shotgun (WGS) entry which is preliminary data.</text>
</comment>
<dbReference type="STRING" id="56857.A0A200R773"/>
<dbReference type="OrthoDB" id="687840at2759"/>
<gene>
    <name evidence="2" type="ORF">BVC80_1831g87</name>
</gene>
<dbReference type="EMBL" id="MVGT01000435">
    <property type="protein sequence ID" value="OVA18550.1"/>
    <property type="molecule type" value="Genomic_DNA"/>
</dbReference>
<evidence type="ECO:0000313" key="2">
    <source>
        <dbReference type="EMBL" id="OVA18550.1"/>
    </source>
</evidence>
<evidence type="ECO:0008006" key="4">
    <source>
        <dbReference type="Google" id="ProtNLM"/>
    </source>
</evidence>
<keyword evidence="3" id="KW-1185">Reference proteome</keyword>
<dbReference type="SUPFAM" id="SSF51110">
    <property type="entry name" value="alpha-D-mannose-specific plant lectins"/>
    <property type="match status" value="1"/>
</dbReference>
<dbReference type="InParanoid" id="A0A200R773"/>
<dbReference type="OMA" id="PPTTHEI"/>
<sequence>MEGRLIIKSHKYNLFLSILVIFLSSSILLSSVHSLAPAGTSERITKQQLLASLPPTTHEITTPTGASQLFLTSPSGKYSVFLLRRETSIGAGGFGSDFCYIQVQESGVSVWESECTPVSNVNTCSLVFSDAGLEIFDGSNSAWDNDVDGDDLETLELMDSGDMQIRDKDGELVWKASDNPIINQNCGSIGAPEMSPALPPFASPIHGDDDQGPFGQPAVNDNNNNNNNQAAAGGLVPQQPQLGVPEQHQNQQKEPTEELQLEPAPSHIPQLQGGGLNQPAPFSSALNHHEDDQHFGASSSHEQQQPLIDNTPFDSGSPREKQFKVGVTLLVSLVTLAFFG</sequence>
<dbReference type="Proteomes" id="UP000195402">
    <property type="component" value="Unassembled WGS sequence"/>
</dbReference>
<feature type="compositionally biased region" description="Polar residues" evidence="1">
    <location>
        <begin position="296"/>
        <end position="314"/>
    </location>
</feature>
<accession>A0A200R773</accession>
<dbReference type="InterPro" id="IPR036426">
    <property type="entry name" value="Bulb-type_lectin_dom_sf"/>
</dbReference>
<dbReference type="PANTHER" id="PTHR36481">
    <property type="entry name" value="EXPRESSED PROTEIN"/>
    <property type="match status" value="1"/>
</dbReference>
<feature type="region of interest" description="Disordered" evidence="1">
    <location>
        <begin position="188"/>
        <end position="319"/>
    </location>
</feature>
<evidence type="ECO:0000256" key="1">
    <source>
        <dbReference type="SAM" id="MobiDB-lite"/>
    </source>
</evidence>
<dbReference type="AlphaFoldDB" id="A0A200R773"/>
<proteinExistence type="predicted"/>